<comment type="caution">
    <text evidence="1">The sequence shown here is derived from an EMBL/GenBank/DDBJ whole genome shotgun (WGS) entry which is preliminary data.</text>
</comment>
<accession>A0ABW8L4N6</accession>
<name>A0ABW8L4N6_9GAMM</name>
<proteinExistence type="predicted"/>
<dbReference type="RefSeq" id="WP_404671696.1">
    <property type="nucleotide sequence ID" value="NZ_JBJDPD010000001.1"/>
</dbReference>
<reference evidence="1 2" key="1">
    <citation type="submission" date="2024-11" db="EMBL/GenBank/DDBJ databases">
        <title>The Natural Products Discovery Center: Release of the First 8490 Sequenced Strains for Exploring Actinobacteria Biosynthetic Diversity.</title>
        <authorList>
            <person name="Kalkreuter E."/>
            <person name="Kautsar S.A."/>
            <person name="Yang D."/>
            <person name="Bader C.D."/>
            <person name="Teijaro C.N."/>
            <person name="Fluegel L."/>
            <person name="Davis C.M."/>
            <person name="Simpson J.R."/>
            <person name="Lauterbach L."/>
            <person name="Steele A.D."/>
            <person name="Gui C."/>
            <person name="Meng S."/>
            <person name="Li G."/>
            <person name="Viehrig K."/>
            <person name="Ye F."/>
            <person name="Su P."/>
            <person name="Kiefer A.F."/>
            <person name="Nichols A."/>
            <person name="Cepeda A.J."/>
            <person name="Yan W."/>
            <person name="Fan B."/>
            <person name="Jiang Y."/>
            <person name="Adhikari A."/>
            <person name="Zheng C.-J."/>
            <person name="Schuster L."/>
            <person name="Cowan T.M."/>
            <person name="Smanski M.J."/>
            <person name="Chevrette M.G."/>
            <person name="De Carvalho L.P.S."/>
            <person name="Shen B."/>
        </authorList>
    </citation>
    <scope>NUCLEOTIDE SEQUENCE [LARGE SCALE GENOMIC DNA]</scope>
    <source>
        <strain evidence="1 2">NPDC077433</strain>
    </source>
</reference>
<dbReference type="Proteomes" id="UP001620234">
    <property type="component" value="Unassembled WGS sequence"/>
</dbReference>
<keyword evidence="2" id="KW-1185">Reference proteome</keyword>
<sequence>MITLDTTSLDSGTDEIYSVERGSKVKVFLNGDELKGCVYCNVSKGVAICIKRDLRGQMMIAQDKIVHELIFGDITVEQVGGSNDETGKRIGGGWTGPVTKDDISRIKGALRD</sequence>
<evidence type="ECO:0000313" key="2">
    <source>
        <dbReference type="Proteomes" id="UP001620234"/>
    </source>
</evidence>
<evidence type="ECO:0000313" key="1">
    <source>
        <dbReference type="EMBL" id="MFK3999851.1"/>
    </source>
</evidence>
<protein>
    <submittedName>
        <fullName evidence="1">Uncharacterized protein</fullName>
    </submittedName>
</protein>
<dbReference type="EMBL" id="JBJDPD010000001">
    <property type="protein sequence ID" value="MFK3999851.1"/>
    <property type="molecule type" value="Genomic_DNA"/>
</dbReference>
<organism evidence="1 2">
    <name type="scientific">Psychrobacter namhaensis</name>
    <dbReference type="NCBI Taxonomy" id="292734"/>
    <lineage>
        <taxon>Bacteria</taxon>
        <taxon>Pseudomonadati</taxon>
        <taxon>Pseudomonadota</taxon>
        <taxon>Gammaproteobacteria</taxon>
        <taxon>Moraxellales</taxon>
        <taxon>Moraxellaceae</taxon>
        <taxon>Psychrobacter</taxon>
    </lineage>
</organism>
<gene>
    <name evidence="1" type="ORF">ACI2I3_00690</name>
</gene>